<evidence type="ECO:0000313" key="4">
    <source>
        <dbReference type="Proteomes" id="UP000178349"/>
    </source>
</evidence>
<feature type="domain" description="VWFA" evidence="2">
    <location>
        <begin position="904"/>
        <end position="1096"/>
    </location>
</feature>
<dbReference type="InterPro" id="IPR002931">
    <property type="entry name" value="Transglutaminase-like"/>
</dbReference>
<dbReference type="SUPFAM" id="SSF53300">
    <property type="entry name" value="vWA-like"/>
    <property type="match status" value="1"/>
</dbReference>
<feature type="compositionally biased region" description="Acidic residues" evidence="1">
    <location>
        <begin position="701"/>
        <end position="717"/>
    </location>
</feature>
<name>A0A1F6NR80_9BACT</name>
<feature type="compositionally biased region" description="Low complexity" evidence="1">
    <location>
        <begin position="678"/>
        <end position="697"/>
    </location>
</feature>
<accession>A0A1F6NR80</accession>
<dbReference type="InterPro" id="IPR036465">
    <property type="entry name" value="vWFA_dom_sf"/>
</dbReference>
<reference evidence="3 4" key="1">
    <citation type="journal article" date="2016" name="Nat. Commun.">
        <title>Thousands of microbial genomes shed light on interconnected biogeochemical processes in an aquifer system.</title>
        <authorList>
            <person name="Anantharaman K."/>
            <person name="Brown C.T."/>
            <person name="Hug L.A."/>
            <person name="Sharon I."/>
            <person name="Castelle C.J."/>
            <person name="Probst A.J."/>
            <person name="Thomas B.C."/>
            <person name="Singh A."/>
            <person name="Wilkins M.J."/>
            <person name="Karaoz U."/>
            <person name="Brodie E.L."/>
            <person name="Williams K.H."/>
            <person name="Hubbard S.S."/>
            <person name="Banfield J.F."/>
        </authorList>
    </citation>
    <scope>NUCLEOTIDE SEQUENCE [LARGE SCALE GENOMIC DNA]</scope>
</reference>
<dbReference type="AlphaFoldDB" id="A0A1F6NR80"/>
<dbReference type="PROSITE" id="PS50234">
    <property type="entry name" value="VWFA"/>
    <property type="match status" value="1"/>
</dbReference>
<proteinExistence type="predicted"/>
<gene>
    <name evidence="3" type="ORF">A2493_03665</name>
</gene>
<sequence>MDEYSRRGIPEQVSQKKGEDVKLTREMLFLAEQSAEGKLKVLPGKSWSLHYPVDPEVRAEKLQGLLDGRYSAKEVAKDITPNALFYDIEDIKNNGLESVGARVRDLSAFIANYDYPRFAQFVESMRGRDIDISELDRLYTEIAQTRVQKKVMDAYGYTGRKQMEKSLRQEAEEVISGQYNYSRSQKVLKALKTNWLNESLGLMSSEEKDGFISTLSGDERKIFEMMKDNYRDYIHNGSESSYLELIRSIRDNFENIKKPIDTSESSESMQKLEQELEEYKENVVPPGAPEDPAIPPEDNDEYHTPPPTASGESKEKMQERAIFNIEPPLGGYYISGRKSYFDVDSKTWSKKKQLVDYSTEIKGKDRHTISGMVDVGLKSLPIPSGYALDVTSLKTQGANISFKRDQNGCFYLNVKSGGSFSVDFLKEKSPFVDKVISEDTAPLYKGKLSQKTESAISKLIGSNLQKAEQVRQHMLANHFYPGGGDLDSAQALQYKLRFESTGDNYLQNIDVSEYLECYSANTKFVAMMRQAKVPARLVVGHKVEGSKDGKSAVTQNTGHAWSEIWDGKSWRRFDATPQPKPEDKKPENKNEEDSKKDFAPEAEDGGVENSQSQQNQESQDGQEGQEGGQKSSDQEGQKDQSGESSKSQQNQESQEGQKGQEGGQENSDQKGQKKDSSQDSQSGQQQSDNQNQEGSSNPLDQMEEASDAEMQESEQQMDEVKEKLEEMEKQKQEMAEKINQSESFKDLSEMQKEIEKSELFDDLKQELEEKLEAKEEQMKDKMKDDLDKMVDDGFLDEKKRDEIIKEMEQRKLEELDQVQRQIEYESRLYDEYDNIREEILPLVDRWFEYFAERLPKKDDVSIDEDSLSRRGSFDRRSIMKARNLIFGTIKNPREIRSSLEPKFLASILVDVSGSMAGENLFNARKLLIFYSELFSKISEVFGYINFSVHLFSDSIVEVKGFKQDYDSPERYAFSDGKNSTVKVRLMEQLKVRGGTNMLDAIRTVARELNEEVENYPDYASALYFVGDGADTCGNSTNIKRFLGINEAEYGFGEHMYSAILLGDERQRRELSDIFGDDHTTVAPNFETLIEQSMDKFEQDLEEYLRDKT</sequence>
<dbReference type="Gene3D" id="3.10.620.30">
    <property type="match status" value="1"/>
</dbReference>
<dbReference type="InterPro" id="IPR002035">
    <property type="entry name" value="VWF_A"/>
</dbReference>
<evidence type="ECO:0000259" key="2">
    <source>
        <dbReference type="PROSITE" id="PS50234"/>
    </source>
</evidence>
<dbReference type="PANTHER" id="PTHR45615">
    <property type="entry name" value="MYOSIN HEAVY CHAIN, NON-MUSCLE"/>
    <property type="match status" value="1"/>
</dbReference>
<dbReference type="InterPro" id="IPR038765">
    <property type="entry name" value="Papain-like_cys_pep_sf"/>
</dbReference>
<feature type="compositionally biased region" description="Low complexity" evidence="1">
    <location>
        <begin position="608"/>
        <end position="622"/>
    </location>
</feature>
<feature type="compositionally biased region" description="Pro residues" evidence="1">
    <location>
        <begin position="286"/>
        <end position="295"/>
    </location>
</feature>
<feature type="region of interest" description="Disordered" evidence="1">
    <location>
        <begin position="546"/>
        <end position="750"/>
    </location>
</feature>
<dbReference type="Proteomes" id="UP000178349">
    <property type="component" value="Unassembled WGS sequence"/>
</dbReference>
<feature type="compositionally biased region" description="Basic and acidic residues" evidence="1">
    <location>
        <begin position="632"/>
        <end position="641"/>
    </location>
</feature>
<dbReference type="SMART" id="SM00460">
    <property type="entry name" value="TGc"/>
    <property type="match status" value="1"/>
</dbReference>
<feature type="compositionally biased region" description="Low complexity" evidence="1">
    <location>
        <begin position="642"/>
        <end position="657"/>
    </location>
</feature>
<protein>
    <recommendedName>
        <fullName evidence="2">VWFA domain-containing protein</fullName>
    </recommendedName>
</protein>
<dbReference type="EMBL" id="MFQW01000022">
    <property type="protein sequence ID" value="OGH86348.1"/>
    <property type="molecule type" value="Genomic_DNA"/>
</dbReference>
<dbReference type="Gene3D" id="3.40.50.410">
    <property type="entry name" value="von Willebrand factor, type A domain"/>
    <property type="match status" value="1"/>
</dbReference>
<organism evidence="3 4">
    <name type="scientific">Candidatus Magasanikbacteria bacterium RIFOXYC12_FULL_33_11</name>
    <dbReference type="NCBI Taxonomy" id="1798701"/>
    <lineage>
        <taxon>Bacteria</taxon>
        <taxon>Candidatus Magasanikiibacteriota</taxon>
    </lineage>
</organism>
<dbReference type="SUPFAM" id="SSF54001">
    <property type="entry name" value="Cysteine proteinases"/>
    <property type="match status" value="1"/>
</dbReference>
<evidence type="ECO:0000313" key="3">
    <source>
        <dbReference type="EMBL" id="OGH86348.1"/>
    </source>
</evidence>
<evidence type="ECO:0000256" key="1">
    <source>
        <dbReference type="SAM" id="MobiDB-lite"/>
    </source>
</evidence>
<feature type="compositionally biased region" description="Basic and acidic residues" evidence="1">
    <location>
        <begin position="565"/>
        <end position="599"/>
    </location>
</feature>
<feature type="compositionally biased region" description="Basic and acidic residues" evidence="1">
    <location>
        <begin position="667"/>
        <end position="677"/>
    </location>
</feature>
<feature type="compositionally biased region" description="Basic and acidic residues" evidence="1">
    <location>
        <begin position="718"/>
        <end position="736"/>
    </location>
</feature>
<dbReference type="CDD" id="cd00198">
    <property type="entry name" value="vWFA"/>
    <property type="match status" value="1"/>
</dbReference>
<comment type="caution">
    <text evidence="3">The sequence shown here is derived from an EMBL/GenBank/DDBJ whole genome shotgun (WGS) entry which is preliminary data.</text>
</comment>
<feature type="region of interest" description="Disordered" evidence="1">
    <location>
        <begin position="281"/>
        <end position="316"/>
    </location>
</feature>
<dbReference type="Pfam" id="PF01841">
    <property type="entry name" value="Transglut_core"/>
    <property type="match status" value="1"/>
</dbReference>
<dbReference type="PANTHER" id="PTHR45615:SF66">
    <property type="entry name" value="CARD DOMAIN-CONTAINING PROTEIN"/>
    <property type="match status" value="1"/>
</dbReference>